<dbReference type="EMBL" id="CAJNDS010000224">
    <property type="protein sequence ID" value="CAE7030005.1"/>
    <property type="molecule type" value="Genomic_DNA"/>
</dbReference>
<dbReference type="InterPro" id="IPR035897">
    <property type="entry name" value="Toll_tir_struct_dom_sf"/>
</dbReference>
<keyword evidence="13" id="KW-1185">Reference proteome</keyword>
<accession>A0A812I9K7</accession>
<dbReference type="OrthoDB" id="439917at2759"/>
<feature type="transmembrane region" description="Helical" evidence="8">
    <location>
        <begin position="955"/>
        <end position="975"/>
    </location>
</feature>
<dbReference type="InterPro" id="IPR000337">
    <property type="entry name" value="GPCR_3"/>
</dbReference>
<feature type="signal peptide" evidence="9">
    <location>
        <begin position="1"/>
        <end position="20"/>
    </location>
</feature>
<evidence type="ECO:0000256" key="3">
    <source>
        <dbReference type="ARBA" id="ARBA00022989"/>
    </source>
</evidence>
<evidence type="ECO:0000256" key="4">
    <source>
        <dbReference type="ARBA" id="ARBA00023136"/>
    </source>
</evidence>
<dbReference type="Gene3D" id="2.10.50.10">
    <property type="entry name" value="Tumor Necrosis Factor Receptor, subunit A, domain 2"/>
    <property type="match status" value="2"/>
</dbReference>
<dbReference type="InterPro" id="IPR009030">
    <property type="entry name" value="Growth_fac_rcpt_cys_sf"/>
</dbReference>
<dbReference type="InterPro" id="IPR001828">
    <property type="entry name" value="ANF_lig-bd_rcpt"/>
</dbReference>
<keyword evidence="6" id="KW-0325">Glycoprotein</keyword>
<dbReference type="Proteomes" id="UP000604046">
    <property type="component" value="Unassembled WGS sequence"/>
</dbReference>
<keyword evidence="9" id="KW-0732">Signal</keyword>
<organism evidence="12 13">
    <name type="scientific">Symbiodinium natans</name>
    <dbReference type="NCBI Taxonomy" id="878477"/>
    <lineage>
        <taxon>Eukaryota</taxon>
        <taxon>Sar</taxon>
        <taxon>Alveolata</taxon>
        <taxon>Dinophyceae</taxon>
        <taxon>Suessiales</taxon>
        <taxon>Symbiodiniaceae</taxon>
        <taxon>Symbiodinium</taxon>
    </lineage>
</organism>
<dbReference type="SMART" id="SM01411">
    <property type="entry name" value="Ephrin_rec_like"/>
    <property type="match status" value="2"/>
</dbReference>
<keyword evidence="5" id="KW-0675">Receptor</keyword>
<protein>
    <submittedName>
        <fullName evidence="12">GRM6 protein</fullName>
    </submittedName>
</protein>
<gene>
    <name evidence="12" type="primary">GRM6</name>
    <name evidence="12" type="ORF">SNAT2548_LOCUS3617</name>
</gene>
<name>A0A812I9K7_9DINO</name>
<feature type="transmembrane region" description="Helical" evidence="8">
    <location>
        <begin position="696"/>
        <end position="713"/>
    </location>
</feature>
<evidence type="ECO:0000256" key="5">
    <source>
        <dbReference type="ARBA" id="ARBA00023170"/>
    </source>
</evidence>
<evidence type="ECO:0000256" key="9">
    <source>
        <dbReference type="SAM" id="SignalP"/>
    </source>
</evidence>
<dbReference type="InterPro" id="IPR050726">
    <property type="entry name" value="mGluR"/>
</dbReference>
<keyword evidence="3 8" id="KW-1133">Transmembrane helix</keyword>
<evidence type="ECO:0000256" key="8">
    <source>
        <dbReference type="SAM" id="Phobius"/>
    </source>
</evidence>
<feature type="transmembrane region" description="Helical" evidence="8">
    <location>
        <begin position="725"/>
        <end position="744"/>
    </location>
</feature>
<feature type="transmembrane region" description="Helical" evidence="8">
    <location>
        <begin position="1016"/>
        <end position="1039"/>
    </location>
</feature>
<feature type="transmembrane region" description="Helical" evidence="8">
    <location>
        <begin position="790"/>
        <end position="811"/>
    </location>
</feature>
<dbReference type="SUPFAM" id="SSF52200">
    <property type="entry name" value="Toll/Interleukin receptor TIR domain"/>
    <property type="match status" value="1"/>
</dbReference>
<proteinExistence type="predicted"/>
<dbReference type="PRINTS" id="PR00248">
    <property type="entry name" value="GPCRMGR"/>
</dbReference>
<evidence type="ECO:0000259" key="11">
    <source>
        <dbReference type="Pfam" id="PF07699"/>
    </source>
</evidence>
<dbReference type="SUPFAM" id="SSF57184">
    <property type="entry name" value="Growth factor receptor domain"/>
    <property type="match status" value="1"/>
</dbReference>
<feature type="transmembrane region" description="Helical" evidence="8">
    <location>
        <begin position="1279"/>
        <end position="1302"/>
    </location>
</feature>
<feature type="transmembrane region" description="Helical" evidence="8">
    <location>
        <begin position="823"/>
        <end position="843"/>
    </location>
</feature>
<comment type="subcellular location">
    <subcellularLocation>
        <location evidence="1">Membrane</location>
        <topology evidence="1">Multi-pass membrane protein</topology>
    </subcellularLocation>
</comment>
<sequence length="1445" mass="157724">MRCHVLLLLVLLASAQRAAAEIALGALAGWTVNDEGEFVATIAAMIDYGSSAKGKHWDAALAARFGPPVIEIPGGVHANGSSVTMRVGTSHLTPDIGLATALDMMLGLDGVQPAVGLVGARASSISMPIATLAAVRQVPQISFGSTNPSLSNKAVYPYFMRVVPPDTVQGLALWSWIVHFNVASAICFYSTEPFGQGLLGVMEDLAREEGEPDRVRGHALPYNPQGMSDEEATKVIHELKLLGPRFVILALAPGPATEILPVLQKEGLMGPDWQLVGTDTISPTNPLLSVGVMTFLPYGKGDLFPTFQAFWSRLEPEDIIGPEAKTKYRLDAMKRPLSDELVRDTMSRLQEANSWAALTFDAVYSFLIAINQLLQRGVPEHEIQGPVLLEELRKLTFEGASGSIAYNEDGDRMGFFEMMNVQPGSGSNQAVGAAIFSATTRGFTFTSDLVWMDGSTGDFPPARLSSCGPGFYKDESRQCRICPRGSRCSGESLAVCPRGTFANSTGMSNCTQCPPGHFARDVGSFECSPCLPGYEAPEMGLETCIRCEPGSYMPSARGTSCLACGLQQITRESGAESEAECLCAEATFMCRHTNTLEHSEPEGCISCPEGLRCPEGLGPPLQQEGYWADPEDFLASFTCEASVLRCRNKHECPAGAMGQCASGRQGLACNNCQRNHYPVEDGPNMGTCQPCGESDYLPGVLLFIFVPTALVAVSMMKMEPSQLSFNLLTAAAVASQLIVAIQALGSMQQLAIEWQHPVKGLLEFTDILTLDFDFVRITCLSGTDSPVLKFVMRLLTCPTLCAILFASWFLGKLLGRPKPLDSLLNLCGLCLFAFFLSITLATLSPLRCVPNPNGTSSLITDPGILCYVSNEHLALVGLAAAGVLSQPVPILAWATYATIKYPSRVASGRALRRVNRYRFMFHRFKADKYWYGLVLLVRNGLVATLPIVTVEMPELQVPSMGLILLASGALQARTYPWRTEQANHVELLLIGLLILMLLAAAPLLSHDVQRSSNLLGWLLCFPVIGVMVVGAAALLRAGLKHAWRRRLYGIFLCHHKGGAGSLCRLVKILIARKTPTRVFLDCDQLENLDFLFDIVRTATRSIVVVLTPEILKRVWCAGEITTAFKNGIITVPLQCDGYIPLTEEGRELILSLWTPQQKQMLAGYGVEADDIRAAYHWLQEELEPLRMPRFGPVADREEVVWELLQQCGMVSMLRNFSLKPGGSRSSLATSRARILIMSSVSDAECLSSCEVFQLMLQAQLRVECTVVQHRRQMLKWKPFAYYLVVLLFRGIFSDPGFARLLLAAFSPPGRALEVLTLIADVQFEFPSFDLNSTPEPDEDAEEEADRQQLLQAYRSLVTVLALPFSPLASEGLQQKQVAGIADRMHRYKDPAAAAPRDEADDNFTLKHLEAIGWTDNNNASQVTNNPEDETPLRLTLNEGSTKLSL</sequence>
<dbReference type="Pfam" id="PF07699">
    <property type="entry name" value="Ephrin_rec_like"/>
    <property type="match status" value="1"/>
</dbReference>
<reference evidence="12" key="1">
    <citation type="submission" date="2021-02" db="EMBL/GenBank/DDBJ databases">
        <authorList>
            <person name="Dougan E. K."/>
            <person name="Rhodes N."/>
            <person name="Thang M."/>
            <person name="Chan C."/>
        </authorList>
    </citation>
    <scope>NUCLEOTIDE SEQUENCE</scope>
</reference>
<keyword evidence="4 8" id="KW-0472">Membrane</keyword>
<feature type="transmembrane region" description="Helical" evidence="8">
    <location>
        <begin position="987"/>
        <end position="1004"/>
    </location>
</feature>
<feature type="compositionally biased region" description="Polar residues" evidence="7">
    <location>
        <begin position="1416"/>
        <end position="1425"/>
    </location>
</feature>
<dbReference type="InterPro" id="IPR028082">
    <property type="entry name" value="Peripla_BP_I"/>
</dbReference>
<dbReference type="Pfam" id="PF01094">
    <property type="entry name" value="ANF_receptor"/>
    <property type="match status" value="1"/>
</dbReference>
<feature type="transmembrane region" description="Helical" evidence="8">
    <location>
        <begin position="873"/>
        <end position="894"/>
    </location>
</feature>
<keyword evidence="2 8" id="KW-0812">Transmembrane</keyword>
<evidence type="ECO:0000256" key="6">
    <source>
        <dbReference type="ARBA" id="ARBA00023180"/>
    </source>
</evidence>
<evidence type="ECO:0000313" key="13">
    <source>
        <dbReference type="Proteomes" id="UP000604046"/>
    </source>
</evidence>
<evidence type="ECO:0000256" key="1">
    <source>
        <dbReference type="ARBA" id="ARBA00004141"/>
    </source>
</evidence>
<evidence type="ECO:0000256" key="2">
    <source>
        <dbReference type="ARBA" id="ARBA00022692"/>
    </source>
</evidence>
<dbReference type="InterPro" id="IPR011641">
    <property type="entry name" value="Tyr-kin_ephrin_A/B_rcpt-like"/>
</dbReference>
<dbReference type="SUPFAM" id="SSF53822">
    <property type="entry name" value="Periplasmic binding protein-like I"/>
    <property type="match status" value="1"/>
</dbReference>
<evidence type="ECO:0000313" key="12">
    <source>
        <dbReference type="EMBL" id="CAE7030005.1"/>
    </source>
</evidence>
<dbReference type="GO" id="GO:0004930">
    <property type="term" value="F:G protein-coupled receptor activity"/>
    <property type="evidence" value="ECO:0007669"/>
    <property type="project" value="InterPro"/>
</dbReference>
<dbReference type="PANTHER" id="PTHR24060">
    <property type="entry name" value="METABOTROPIC GLUTAMATE RECEPTOR"/>
    <property type="match status" value="1"/>
</dbReference>
<evidence type="ECO:0000259" key="10">
    <source>
        <dbReference type="Pfam" id="PF01094"/>
    </source>
</evidence>
<feature type="transmembrane region" description="Helical" evidence="8">
    <location>
        <begin position="929"/>
        <end position="949"/>
    </location>
</feature>
<dbReference type="Gene3D" id="3.40.50.2300">
    <property type="match status" value="2"/>
</dbReference>
<evidence type="ECO:0000256" key="7">
    <source>
        <dbReference type="SAM" id="MobiDB-lite"/>
    </source>
</evidence>
<feature type="chain" id="PRO_5032581651" evidence="9">
    <location>
        <begin position="21"/>
        <end position="1445"/>
    </location>
</feature>
<feature type="domain" description="Tyrosine-protein kinase ephrin type A/B receptor-like" evidence="11">
    <location>
        <begin position="539"/>
        <end position="581"/>
    </location>
</feature>
<feature type="region of interest" description="Disordered" evidence="7">
    <location>
        <begin position="1416"/>
        <end position="1445"/>
    </location>
</feature>
<comment type="caution">
    <text evidence="12">The sequence shown here is derived from an EMBL/GenBank/DDBJ whole genome shotgun (WGS) entry which is preliminary data.</text>
</comment>
<dbReference type="GO" id="GO:0016020">
    <property type="term" value="C:membrane"/>
    <property type="evidence" value="ECO:0007669"/>
    <property type="project" value="UniProtKB-SubCell"/>
</dbReference>
<feature type="domain" description="Receptor ligand binding region" evidence="10">
    <location>
        <begin position="82"/>
        <end position="423"/>
    </location>
</feature>